<dbReference type="EMBL" id="CAJPWZ010003086">
    <property type="protein sequence ID" value="CAG2251393.1"/>
    <property type="molecule type" value="Genomic_DNA"/>
</dbReference>
<feature type="domain" description="B box-type" evidence="3">
    <location>
        <begin position="6"/>
        <end position="53"/>
    </location>
</feature>
<organism evidence="4 5">
    <name type="scientific">Mytilus edulis</name>
    <name type="common">Blue mussel</name>
    <dbReference type="NCBI Taxonomy" id="6550"/>
    <lineage>
        <taxon>Eukaryota</taxon>
        <taxon>Metazoa</taxon>
        <taxon>Spiralia</taxon>
        <taxon>Lophotrochozoa</taxon>
        <taxon>Mollusca</taxon>
        <taxon>Bivalvia</taxon>
        <taxon>Autobranchia</taxon>
        <taxon>Pteriomorphia</taxon>
        <taxon>Mytilida</taxon>
        <taxon>Mytiloidea</taxon>
        <taxon>Mytilidae</taxon>
        <taxon>Mytilinae</taxon>
        <taxon>Mytilus</taxon>
    </lineage>
</organism>
<dbReference type="AlphaFoldDB" id="A0A8S3V0Y2"/>
<dbReference type="Proteomes" id="UP000683360">
    <property type="component" value="Unassembled WGS sequence"/>
</dbReference>
<keyword evidence="1" id="KW-0863">Zinc-finger</keyword>
<dbReference type="PROSITE" id="PS50119">
    <property type="entry name" value="ZF_BBOX"/>
    <property type="match status" value="1"/>
</dbReference>
<evidence type="ECO:0000259" key="3">
    <source>
        <dbReference type="PROSITE" id="PS50119"/>
    </source>
</evidence>
<dbReference type="Pfam" id="PF22586">
    <property type="entry name" value="ANCHR-like_BBOX"/>
    <property type="match status" value="1"/>
</dbReference>
<dbReference type="InterPro" id="IPR000315">
    <property type="entry name" value="Znf_B-box"/>
</dbReference>
<dbReference type="Gene3D" id="3.30.160.60">
    <property type="entry name" value="Classic Zinc Finger"/>
    <property type="match status" value="1"/>
</dbReference>
<dbReference type="OrthoDB" id="6123834at2759"/>
<reference evidence="4" key="1">
    <citation type="submission" date="2021-03" db="EMBL/GenBank/DDBJ databases">
        <authorList>
            <person name="Bekaert M."/>
        </authorList>
    </citation>
    <scope>NUCLEOTIDE SEQUENCE</scope>
</reference>
<evidence type="ECO:0000313" key="5">
    <source>
        <dbReference type="Proteomes" id="UP000683360"/>
    </source>
</evidence>
<proteinExistence type="predicted"/>
<dbReference type="PANTHER" id="PTHR25462:SF296">
    <property type="entry name" value="MEIOTIC P26, ISOFORM F"/>
    <property type="match status" value="1"/>
</dbReference>
<evidence type="ECO:0000256" key="2">
    <source>
        <dbReference type="SAM" id="Coils"/>
    </source>
</evidence>
<gene>
    <name evidence="4" type="ORF">MEDL_63048</name>
</gene>
<evidence type="ECO:0000313" key="4">
    <source>
        <dbReference type="EMBL" id="CAG2251393.1"/>
    </source>
</evidence>
<protein>
    <recommendedName>
        <fullName evidence="3">B box-type domain-containing protein</fullName>
    </recommendedName>
</protein>
<keyword evidence="1" id="KW-0479">Metal-binding</keyword>
<keyword evidence="1" id="KW-0862">Zinc</keyword>
<name>A0A8S3V0Y2_MYTED</name>
<accession>A0A8S3V0Y2</accession>
<dbReference type="CDD" id="cd19757">
    <property type="entry name" value="Bbox1"/>
    <property type="match status" value="1"/>
</dbReference>
<dbReference type="GO" id="GO:0008270">
    <property type="term" value="F:zinc ion binding"/>
    <property type="evidence" value="ECO:0007669"/>
    <property type="project" value="UniProtKB-KW"/>
</dbReference>
<keyword evidence="2" id="KW-0175">Coiled coil</keyword>
<comment type="caution">
    <text evidence="4">The sequence shown here is derived from an EMBL/GenBank/DDBJ whole genome shotgun (WGS) entry which is preliminary data.</text>
</comment>
<keyword evidence="5" id="KW-1185">Reference proteome</keyword>
<feature type="coiled-coil region" evidence="2">
    <location>
        <begin position="136"/>
        <end position="217"/>
    </location>
</feature>
<sequence>MASNWSNCGVCDYRQVTKPSVVWCSECDEGLCGDCKEHHSISKASRNHETVSIAEYKKLPKEILQIATVCKIHNEKYELFCGKHDCPCCKKCVKSHNDCKGLTDINELIKNVKTSNAFYEIEETVLEVAENIKLIKTNREDNLTSLEEQRREIEEEIKQMRSVINRHLDVLQDDLMKELKAAEQKENNKIQKLLTDLKTKEIEITEFKENIANIKQHASELQAFLAIKHFETVISVAEKFIHSIIKSDATNRANISCQFTNSLAQITASVQKFGEINVSSNPCDFSLKKRKQKQAQIMVALPTKNIDNLTLTLQKRINTESSNVHGCSLLPDGRMVFSCLKQDKTSVFKTDGSKDFEMNDFGPTFDVVFIGDDCIAVTSDKYNRHKEQKTKENY</sequence>
<dbReference type="InterPro" id="IPR047153">
    <property type="entry name" value="TRIM45/56/19-like"/>
</dbReference>
<dbReference type="PANTHER" id="PTHR25462">
    <property type="entry name" value="BONUS, ISOFORM C-RELATED"/>
    <property type="match status" value="1"/>
</dbReference>
<evidence type="ECO:0000256" key="1">
    <source>
        <dbReference type="PROSITE-ProRule" id="PRU00024"/>
    </source>
</evidence>